<evidence type="ECO:0000256" key="1">
    <source>
        <dbReference type="SAM" id="Phobius"/>
    </source>
</evidence>
<keyword evidence="3" id="KW-1185">Reference proteome</keyword>
<organism evidence="2 3">
    <name type="scientific">Phyllosticta paracitricarpa</name>
    <dbReference type="NCBI Taxonomy" id="2016321"/>
    <lineage>
        <taxon>Eukaryota</taxon>
        <taxon>Fungi</taxon>
        <taxon>Dikarya</taxon>
        <taxon>Ascomycota</taxon>
        <taxon>Pezizomycotina</taxon>
        <taxon>Dothideomycetes</taxon>
        <taxon>Dothideomycetes incertae sedis</taxon>
        <taxon>Botryosphaeriales</taxon>
        <taxon>Phyllostictaceae</taxon>
        <taxon>Phyllosticta</taxon>
    </lineage>
</organism>
<dbReference type="EMBL" id="JBBPBF010000004">
    <property type="protein sequence ID" value="KAK7614164.1"/>
    <property type="molecule type" value="Genomic_DNA"/>
</dbReference>
<sequence length="127" mass="14003">MIPPVRFLHSSWSAVGSVDALLGVLKGSHLFPILSYHVGFDAFEAGTFFMGLIAGWEKHGRESCGILIYWNGNKGLVAAIFFFFFFRVLSFASDSCHAPPENHIGNIFPSPFHPISLKGRSSNIQNC</sequence>
<protein>
    <submittedName>
        <fullName evidence="2">Uncharacterized protein</fullName>
    </submittedName>
</protein>
<comment type="caution">
    <text evidence="2">The sequence shown here is derived from an EMBL/GenBank/DDBJ whole genome shotgun (WGS) entry which is preliminary data.</text>
</comment>
<dbReference type="Proteomes" id="UP001367316">
    <property type="component" value="Unassembled WGS sequence"/>
</dbReference>
<keyword evidence="1" id="KW-0812">Transmembrane</keyword>
<proteinExistence type="predicted"/>
<keyword evidence="1" id="KW-0472">Membrane</keyword>
<evidence type="ECO:0000313" key="3">
    <source>
        <dbReference type="Proteomes" id="UP001367316"/>
    </source>
</evidence>
<accession>A0ABR1NG51</accession>
<name>A0ABR1NG51_9PEZI</name>
<feature type="transmembrane region" description="Helical" evidence="1">
    <location>
        <begin position="33"/>
        <end position="54"/>
    </location>
</feature>
<feature type="transmembrane region" description="Helical" evidence="1">
    <location>
        <begin position="75"/>
        <end position="93"/>
    </location>
</feature>
<gene>
    <name evidence="2" type="ORF">JOL62DRAFT_290619</name>
</gene>
<evidence type="ECO:0000313" key="2">
    <source>
        <dbReference type="EMBL" id="KAK7614164.1"/>
    </source>
</evidence>
<reference evidence="2 3" key="1">
    <citation type="submission" date="2024-04" db="EMBL/GenBank/DDBJ databases">
        <title>Phyllosticta paracitricarpa is synonymous to the EU quarantine fungus P. citricarpa based on phylogenomic analyses.</title>
        <authorList>
            <consortium name="Lawrence Berkeley National Laboratory"/>
            <person name="Van ingen-buijs V.A."/>
            <person name="Van westerhoven A.C."/>
            <person name="Haridas S."/>
            <person name="Skiadas P."/>
            <person name="Martin F."/>
            <person name="Groenewald J.Z."/>
            <person name="Crous P.W."/>
            <person name="Seidl M.F."/>
        </authorList>
    </citation>
    <scope>NUCLEOTIDE SEQUENCE [LARGE SCALE GENOMIC DNA]</scope>
    <source>
        <strain evidence="2 3">CBS 141358</strain>
    </source>
</reference>
<keyword evidence="1" id="KW-1133">Transmembrane helix</keyword>